<feature type="region of interest" description="Disordered" evidence="1">
    <location>
        <begin position="227"/>
        <end position="246"/>
    </location>
</feature>
<dbReference type="AlphaFoldDB" id="A0A914R2Z8"/>
<evidence type="ECO:0000256" key="1">
    <source>
        <dbReference type="SAM" id="MobiDB-lite"/>
    </source>
</evidence>
<accession>A0A914R2Z8</accession>
<keyword evidence="2" id="KW-0812">Transmembrane</keyword>
<organism evidence="3 4">
    <name type="scientific">Panagrolaimus davidi</name>
    <dbReference type="NCBI Taxonomy" id="227884"/>
    <lineage>
        <taxon>Eukaryota</taxon>
        <taxon>Metazoa</taxon>
        <taxon>Ecdysozoa</taxon>
        <taxon>Nematoda</taxon>
        <taxon>Chromadorea</taxon>
        <taxon>Rhabditida</taxon>
        <taxon>Tylenchina</taxon>
        <taxon>Panagrolaimomorpha</taxon>
        <taxon>Panagrolaimoidea</taxon>
        <taxon>Panagrolaimidae</taxon>
        <taxon>Panagrolaimus</taxon>
    </lineage>
</organism>
<proteinExistence type="predicted"/>
<dbReference type="WBParaSite" id="PDA_v2.g5820.t1">
    <property type="protein sequence ID" value="PDA_v2.g5820.t1"/>
    <property type="gene ID" value="PDA_v2.g5820"/>
</dbReference>
<evidence type="ECO:0000313" key="3">
    <source>
        <dbReference type="Proteomes" id="UP000887578"/>
    </source>
</evidence>
<keyword evidence="3" id="KW-1185">Reference proteome</keyword>
<keyword evidence="2" id="KW-1133">Transmembrane helix</keyword>
<keyword evidence="2" id="KW-0472">Membrane</keyword>
<dbReference type="Proteomes" id="UP000887578">
    <property type="component" value="Unplaced"/>
</dbReference>
<name>A0A914R2Z8_9BILA</name>
<feature type="transmembrane region" description="Helical" evidence="2">
    <location>
        <begin position="109"/>
        <end position="131"/>
    </location>
</feature>
<evidence type="ECO:0000256" key="2">
    <source>
        <dbReference type="SAM" id="Phobius"/>
    </source>
</evidence>
<evidence type="ECO:0000313" key="4">
    <source>
        <dbReference type="WBParaSite" id="PDA_v2.g5820.t1"/>
    </source>
</evidence>
<reference evidence="4" key="1">
    <citation type="submission" date="2022-11" db="UniProtKB">
        <authorList>
            <consortium name="WormBaseParasite"/>
        </authorList>
    </citation>
    <scope>IDENTIFICATION</scope>
</reference>
<protein>
    <submittedName>
        <fullName evidence="4">CX domain-containing protein</fullName>
    </submittedName>
</protein>
<sequence length="246" mass="28500">MEGSWPFSLWQKQKVETENSAELLLEFKTELKDKNIIHLMARPLQVYYRDSIDDDNITNNKDFEQHICRATVSAGDIYHTFQIDDSSIDILFICSTGKCCGLDCCRLNITFIFTMSCIILAIASFACYFLIRAFSNSKKLRKLIPFLKLGRKHHRVIKREKCQRRKPRTDSIFDMQLLKRDSKISETLAESPPSRKKSQSVKFPFSQRPQQQLPEILLTAPPTTALTYSNSVPSKQRKQTKDEIIL</sequence>
<feature type="region of interest" description="Disordered" evidence="1">
    <location>
        <begin position="186"/>
        <end position="216"/>
    </location>
</feature>